<dbReference type="Proteomes" id="UP001497680">
    <property type="component" value="Unassembled WGS sequence"/>
</dbReference>
<reference evidence="1 2" key="1">
    <citation type="journal article" date="2022" name="New Phytol.">
        <title>Ecological generalism drives hyperdiversity of secondary metabolite gene clusters in xylarialean endophytes.</title>
        <authorList>
            <person name="Franco M.E.E."/>
            <person name="Wisecaver J.H."/>
            <person name="Arnold A.E."/>
            <person name="Ju Y.M."/>
            <person name="Slot J.C."/>
            <person name="Ahrendt S."/>
            <person name="Moore L.P."/>
            <person name="Eastman K.E."/>
            <person name="Scott K."/>
            <person name="Konkel Z."/>
            <person name="Mondo S.J."/>
            <person name="Kuo A."/>
            <person name="Hayes R.D."/>
            <person name="Haridas S."/>
            <person name="Andreopoulos B."/>
            <person name="Riley R."/>
            <person name="LaButti K."/>
            <person name="Pangilinan J."/>
            <person name="Lipzen A."/>
            <person name="Amirebrahimi M."/>
            <person name="Yan J."/>
            <person name="Adam C."/>
            <person name="Keymanesh K."/>
            <person name="Ng V."/>
            <person name="Louie K."/>
            <person name="Northen T."/>
            <person name="Drula E."/>
            <person name="Henrissat B."/>
            <person name="Hsieh H.M."/>
            <person name="Youens-Clark K."/>
            <person name="Lutzoni F."/>
            <person name="Miadlikowska J."/>
            <person name="Eastwood D.C."/>
            <person name="Hamelin R.C."/>
            <person name="Grigoriev I.V."/>
            <person name="U'Ren J.M."/>
        </authorList>
    </citation>
    <scope>NUCLEOTIDE SEQUENCE [LARGE SCALE GENOMIC DNA]</scope>
    <source>
        <strain evidence="1 2">ER1909</strain>
    </source>
</reference>
<proteinExistence type="predicted"/>
<sequence length="1512" mass="173923">MSHEPRIPEPSPAQGSQPSKYWEKAFDGLDAEVKKRVTKLKKTFDDDTEKALQRLAGRKSSTETVKKLQELEHIYQHLSTRRKGDIQRLSMISKKRLDDNTVVRISDILNEARQSSVDASGSNESEKLDELLELCQERQRLSKVKKHEIEFLGKSYFVHDLWTKVTNKLDALKAPIDVATQANPTAGLVWSVIKVFLQFAILVEDVAGSILTGIEKALGAIQRGSIYERHIRAIQQDPTDISHSHILTFESTLISVYIRIFKFFSQAAAALEKNKVSYWRVFWDQDDIVEFEEDILKDEQMLHHNSSLSTMITQNAMLMTVTRIVSDLRDQLRNNEKLKQQRDLKRSRETTLGWLSCLPVKDYHIEAHERWTKNTGGWIFKRDEYARLIEEDGPRLLWIRGIPGAGKTVLISHIIDHYLQRASKDANIARQNDNDINPRNAEEENDAGEDVHLAYFYCKRDVAERRNSESIFRSFIKQLAVKYHPLPESIHRIYEEKHSPNSFSNKVYPEQYRRILEELIPRTTDTILILDALDECTWDAGQAADDEGNKKDMNDVLRTFGYLLKSGLPVKIIVASRYDEAIEASLSDKYYIEISRKDSWDDIRAMIKSRIKQHRTLKKEPSITKELRKRIMNVFKSKSQGMFQWASLHIGYLLTLPSPSAIEEELGHLPLGLQRAYDEFFKRIRLQTDFKTHMALRVFRWLLACQGSLDKKILLPAISQTLKQSKANDVYGDVSAILAVCQNLVVTEGDLLRFSHLSVQEYCESHQTDLMEDCHLEVVKVCIWILFYHESRDLTNTYWVFRHFDPIKFDLVRPLDLQLPLLDGISKLFSLWKFAYRVWHYHFEKINSNEQKDKVLQLVKDWTKEDSFHVGFRNWILLTVTDLVSMQFPLQAKMSHAENLGLWMRSTDIMRVTRRDLTVALIIEESVLAGICWNMKDSFESNFLSNYRYIEQSEGEVATHRTELEESSEQERGEENTPKSNVISLKSEIQELKTILTNFDALYRHHLSLATLDWLAIFRSLLCKSERSTHRCYEELASLILLLFSVQRAGVKSNEAEFATWLFQEFPKLSRPHKISYRCLIPPIACLDLSASLCRAARDLDKSFIQVILNHGAEVNDRLWEFEGTPLIIAIRHRRFENTKLLLENFADVNTETLIEACVRDDMRILHLLLEYPKTEINMVSSTARYGTVLVAACANNRSRAVKALLNKGAYVNTETKSGNYRTAISAAIDLACLRIIRLLVRNGVRGPPHAIGISQRLDGARKYARRLGDIQQLSWILVEQLELDSLRECSYDEIGRLGQDDNGGDESEVVCISEDDSDDSDEADSDGDDYDDNDDQHEKCGADEAIQVDISGLNRVSDIRVQDPSNQADAVQHSHANDITTNMADILRQLTIKTKFSSMGTAKIIAETIGFNDHRNEESLWKGIENLLTVTDKKDWEEARKSWFSFIDLAEDCDCEDKGPGDADVERLANGGSATRDLEESDFDYEPYETELDLDWNTSEGEWDENSEEAD</sequence>
<accession>A0ACC0CWS5</accession>
<protein>
    <submittedName>
        <fullName evidence="1">Uncharacterized protein</fullName>
    </submittedName>
</protein>
<comment type="caution">
    <text evidence="1">The sequence shown here is derived from an EMBL/GenBank/DDBJ whole genome shotgun (WGS) entry which is preliminary data.</text>
</comment>
<name>A0ACC0CWS5_9PEZI</name>
<evidence type="ECO:0000313" key="2">
    <source>
        <dbReference type="Proteomes" id="UP001497680"/>
    </source>
</evidence>
<gene>
    <name evidence="1" type="ORF">F4821DRAFT_242205</name>
</gene>
<keyword evidence="2" id="KW-1185">Reference proteome</keyword>
<organism evidence="1 2">
    <name type="scientific">Hypoxylon rubiginosum</name>
    <dbReference type="NCBI Taxonomy" id="110542"/>
    <lineage>
        <taxon>Eukaryota</taxon>
        <taxon>Fungi</taxon>
        <taxon>Dikarya</taxon>
        <taxon>Ascomycota</taxon>
        <taxon>Pezizomycotina</taxon>
        <taxon>Sordariomycetes</taxon>
        <taxon>Xylariomycetidae</taxon>
        <taxon>Xylariales</taxon>
        <taxon>Hypoxylaceae</taxon>
        <taxon>Hypoxylon</taxon>
    </lineage>
</organism>
<evidence type="ECO:0000313" key="1">
    <source>
        <dbReference type="EMBL" id="KAI6084740.1"/>
    </source>
</evidence>
<dbReference type="EMBL" id="MU394333">
    <property type="protein sequence ID" value="KAI6084740.1"/>
    <property type="molecule type" value="Genomic_DNA"/>
</dbReference>